<dbReference type="EMBL" id="JBBWWQ010000010">
    <property type="protein sequence ID" value="KAK8936446.1"/>
    <property type="molecule type" value="Genomic_DNA"/>
</dbReference>
<dbReference type="AlphaFoldDB" id="A0AAP0G4A5"/>
<keyword evidence="2" id="KW-1185">Reference proteome</keyword>
<name>A0AAP0G4A5_9ASPA</name>
<organism evidence="1 2">
    <name type="scientific">Platanthera zijinensis</name>
    <dbReference type="NCBI Taxonomy" id="2320716"/>
    <lineage>
        <taxon>Eukaryota</taxon>
        <taxon>Viridiplantae</taxon>
        <taxon>Streptophyta</taxon>
        <taxon>Embryophyta</taxon>
        <taxon>Tracheophyta</taxon>
        <taxon>Spermatophyta</taxon>
        <taxon>Magnoliopsida</taxon>
        <taxon>Liliopsida</taxon>
        <taxon>Asparagales</taxon>
        <taxon>Orchidaceae</taxon>
        <taxon>Orchidoideae</taxon>
        <taxon>Orchideae</taxon>
        <taxon>Orchidinae</taxon>
        <taxon>Platanthera</taxon>
    </lineage>
</organism>
<gene>
    <name evidence="1" type="ORF">KSP39_PZI012367</name>
</gene>
<comment type="caution">
    <text evidence="1">The sequence shown here is derived from an EMBL/GenBank/DDBJ whole genome shotgun (WGS) entry which is preliminary data.</text>
</comment>
<proteinExistence type="predicted"/>
<sequence length="117" mass="13332">MIYIRNQTLAGFRVCVSQSISCSIECNTIRPSFDSRLCTPRHAIYHQSSCISARPNRVYVTSILIVTVKIYCNIQDHGVWESCILDMDNSTLFGHRHKDAVQDDDATMQSATIWSFK</sequence>
<evidence type="ECO:0000313" key="2">
    <source>
        <dbReference type="Proteomes" id="UP001418222"/>
    </source>
</evidence>
<evidence type="ECO:0000313" key="1">
    <source>
        <dbReference type="EMBL" id="KAK8936446.1"/>
    </source>
</evidence>
<dbReference type="Proteomes" id="UP001418222">
    <property type="component" value="Unassembled WGS sequence"/>
</dbReference>
<reference evidence="1 2" key="1">
    <citation type="journal article" date="2022" name="Nat. Plants">
        <title>Genomes of leafy and leafless Platanthera orchids illuminate the evolution of mycoheterotrophy.</title>
        <authorList>
            <person name="Li M.H."/>
            <person name="Liu K.W."/>
            <person name="Li Z."/>
            <person name="Lu H.C."/>
            <person name="Ye Q.L."/>
            <person name="Zhang D."/>
            <person name="Wang J.Y."/>
            <person name="Li Y.F."/>
            <person name="Zhong Z.M."/>
            <person name="Liu X."/>
            <person name="Yu X."/>
            <person name="Liu D.K."/>
            <person name="Tu X.D."/>
            <person name="Liu B."/>
            <person name="Hao Y."/>
            <person name="Liao X.Y."/>
            <person name="Jiang Y.T."/>
            <person name="Sun W.H."/>
            <person name="Chen J."/>
            <person name="Chen Y.Q."/>
            <person name="Ai Y."/>
            <person name="Zhai J.W."/>
            <person name="Wu S.S."/>
            <person name="Zhou Z."/>
            <person name="Hsiao Y.Y."/>
            <person name="Wu W.L."/>
            <person name="Chen Y.Y."/>
            <person name="Lin Y.F."/>
            <person name="Hsu J.L."/>
            <person name="Li C.Y."/>
            <person name="Wang Z.W."/>
            <person name="Zhao X."/>
            <person name="Zhong W.Y."/>
            <person name="Ma X.K."/>
            <person name="Ma L."/>
            <person name="Huang J."/>
            <person name="Chen G.Z."/>
            <person name="Huang M.Z."/>
            <person name="Huang L."/>
            <person name="Peng D.H."/>
            <person name="Luo Y.B."/>
            <person name="Zou S.Q."/>
            <person name="Chen S.P."/>
            <person name="Lan S."/>
            <person name="Tsai W.C."/>
            <person name="Van de Peer Y."/>
            <person name="Liu Z.J."/>
        </authorList>
    </citation>
    <scope>NUCLEOTIDE SEQUENCE [LARGE SCALE GENOMIC DNA]</scope>
    <source>
        <strain evidence="1">Lor287</strain>
    </source>
</reference>
<accession>A0AAP0G4A5</accession>
<protein>
    <submittedName>
        <fullName evidence="1">Uncharacterized protein</fullName>
    </submittedName>
</protein>